<organism evidence="2 3">
    <name type="scientific">Pontibacter indicus</name>
    <dbReference type="NCBI Taxonomy" id="1317125"/>
    <lineage>
        <taxon>Bacteria</taxon>
        <taxon>Pseudomonadati</taxon>
        <taxon>Bacteroidota</taxon>
        <taxon>Cytophagia</taxon>
        <taxon>Cytophagales</taxon>
        <taxon>Hymenobacteraceae</taxon>
        <taxon>Pontibacter</taxon>
    </lineage>
</organism>
<gene>
    <name evidence="2" type="ORF">SAMN05444128_2706</name>
</gene>
<dbReference type="Pfam" id="PF01906">
    <property type="entry name" value="YbjQ_1"/>
    <property type="match status" value="1"/>
</dbReference>
<comment type="similarity">
    <text evidence="1">Belongs to the UPF0145 family.</text>
</comment>
<keyword evidence="3" id="KW-1185">Reference proteome</keyword>
<dbReference type="OrthoDB" id="9796448at2"/>
<reference evidence="3" key="1">
    <citation type="submission" date="2017-01" db="EMBL/GenBank/DDBJ databases">
        <authorList>
            <person name="Varghese N."/>
            <person name="Submissions S."/>
        </authorList>
    </citation>
    <scope>NUCLEOTIDE SEQUENCE [LARGE SCALE GENOMIC DNA]</scope>
    <source>
        <strain evidence="3">LP100</strain>
    </source>
</reference>
<accession>A0A1R3XJX8</accession>
<proteinExistence type="inferred from homology"/>
<dbReference type="Gene3D" id="3.30.110.70">
    <property type="entry name" value="Hypothetical protein apc22750. Chain B"/>
    <property type="match status" value="1"/>
</dbReference>
<dbReference type="InterPro" id="IPR035439">
    <property type="entry name" value="UPF0145_dom_sf"/>
</dbReference>
<dbReference type="Proteomes" id="UP000187181">
    <property type="component" value="Unassembled WGS sequence"/>
</dbReference>
<dbReference type="PANTHER" id="PTHR34068:SF1">
    <property type="entry name" value="UPF0145 PROTEIN YBJQ"/>
    <property type="match status" value="1"/>
</dbReference>
<protein>
    <submittedName>
        <fullName evidence="2">Uncharacterized conserved protein YbjQ, UPF0145 family</fullName>
    </submittedName>
</protein>
<sequence length="230" mass="25182">MEQATATFTECPNCDSKLKTSGLIGTNKLISRRFVPIIKEFSGSSHDYYCEKCAQRLYEVAKGKFFTERNSLDKLIESIVDSVPVISLQSPHRWEYDVLDMVTGQSTTGTGVLSELKSSFTDFFGMQSGAYSSKISNGENLCLAQLRLKCIQLGGNAVIGADIDYAEVGGDKGMLMVCMTGTAVKIHNTEVLGKKRVDSLAKLSEAVERREYLRSIDVTSNAFVTVEANG</sequence>
<dbReference type="SUPFAM" id="SSF117782">
    <property type="entry name" value="YbjQ-like"/>
    <property type="match status" value="1"/>
</dbReference>
<dbReference type="RefSeq" id="WP_076669565.1">
    <property type="nucleotide sequence ID" value="NZ_FTPP01000002.1"/>
</dbReference>
<name>A0A1R3XJX8_9BACT</name>
<evidence type="ECO:0000313" key="3">
    <source>
        <dbReference type="Proteomes" id="UP000187181"/>
    </source>
</evidence>
<dbReference type="InterPro" id="IPR002765">
    <property type="entry name" value="UPF0145_YbjQ-like"/>
</dbReference>
<evidence type="ECO:0000313" key="2">
    <source>
        <dbReference type="EMBL" id="SIT91971.1"/>
    </source>
</evidence>
<dbReference type="EMBL" id="FTPP01000002">
    <property type="protein sequence ID" value="SIT91971.1"/>
    <property type="molecule type" value="Genomic_DNA"/>
</dbReference>
<dbReference type="AlphaFoldDB" id="A0A1R3XJX8"/>
<dbReference type="PANTHER" id="PTHR34068">
    <property type="entry name" value="UPF0145 PROTEIN YBJQ"/>
    <property type="match status" value="1"/>
</dbReference>
<evidence type="ECO:0000256" key="1">
    <source>
        <dbReference type="ARBA" id="ARBA00010751"/>
    </source>
</evidence>